<sequence length="648" mass="71979">MASGFPSSGIGSSSSSSSGGGDFYINNPTTSFGGGSAMINHNVQLHQYRQQQLQHLQNLQSEQISSIPFRRNMSNFVGKRSISEQQQQQGVLYRSVKQRNHYNHTSPISPLTPFDFSSSLTGNNNYHTSYSSSSSSHPHLQQQLRSLSSNNSSYNINPSFSNNSSSSSSFVSNQVVSLDKEFESEKKMRNRLEELEKQLLDDNEDDDVEGVIGRDVVVSGVTSSEWSETIQNLITPNHQISNKKPPFSPSPTSSSSSSSASSSSPQTFSSKQSFIDIATAISDGNLDIASTKLDHLSQVSNFHGDSEQRFIAYMVSALRARLNPTQNLSNGSELFQNDHIMATQTLYEASPCFKLCFMAANLAIIEATRDQPNNIHIVDFDICQGKQYISLIQAIGERQQSKTATGIRTKPITMRITSVLHPHPEENQNQRIVGDRLKKLADLVGIGFKFNMVICKTGISSLNQESFSCEKDEALVVNFAFKLYKLSDESVSTENPRDELLRLVKSLNPRVVTMVEQEMNCNTAPFVARVAEVSSYYLALFNSIDSTLNRDGSERVKIEEALGRKAINSVTCEGKERVERCELFGKWRARMRMAGFVTRQLGQHVAESMKAKLNSVYRNNPGFTVKEEADGICFGWNDRVLTVASAWC</sequence>
<feature type="region of interest" description="Disordered" evidence="5">
    <location>
        <begin position="127"/>
        <end position="152"/>
    </location>
</feature>
<name>A0A7J6VYX0_THATH</name>
<evidence type="ECO:0000313" key="7">
    <source>
        <dbReference type="Proteomes" id="UP000554482"/>
    </source>
</evidence>
<keyword evidence="7" id="KW-1185">Reference proteome</keyword>
<dbReference type="OrthoDB" id="677896at2759"/>
<feature type="region of interest" description="SAW" evidence="3">
    <location>
        <begin position="571"/>
        <end position="648"/>
    </location>
</feature>
<feature type="region of interest" description="Leucine repeat II (LRII)" evidence="3">
    <location>
        <begin position="433"/>
        <end position="465"/>
    </location>
</feature>
<dbReference type="Proteomes" id="UP000554482">
    <property type="component" value="Unassembled WGS sequence"/>
</dbReference>
<comment type="caution">
    <text evidence="6">The sequence shown here is derived from an EMBL/GenBank/DDBJ whole genome shotgun (WGS) entry which is preliminary data.</text>
</comment>
<feature type="short sequence motif" description="VHIID" evidence="3">
    <location>
        <begin position="375"/>
        <end position="379"/>
    </location>
</feature>
<evidence type="ECO:0000256" key="3">
    <source>
        <dbReference type="PROSITE-ProRule" id="PRU01191"/>
    </source>
</evidence>
<feature type="compositionally biased region" description="Low complexity" evidence="5">
    <location>
        <begin position="250"/>
        <end position="268"/>
    </location>
</feature>
<proteinExistence type="inferred from homology"/>
<keyword evidence="1" id="KW-0805">Transcription regulation</keyword>
<evidence type="ECO:0000256" key="5">
    <source>
        <dbReference type="SAM" id="MobiDB-lite"/>
    </source>
</evidence>
<dbReference type="Pfam" id="PF03514">
    <property type="entry name" value="GRAS"/>
    <property type="match status" value="1"/>
</dbReference>
<feature type="coiled-coil region" evidence="4">
    <location>
        <begin position="178"/>
        <end position="205"/>
    </location>
</feature>
<feature type="region of interest" description="Disordered" evidence="5">
    <location>
        <begin position="235"/>
        <end position="268"/>
    </location>
</feature>
<evidence type="ECO:0000256" key="2">
    <source>
        <dbReference type="ARBA" id="ARBA00023163"/>
    </source>
</evidence>
<evidence type="ECO:0000256" key="4">
    <source>
        <dbReference type="SAM" id="Coils"/>
    </source>
</evidence>
<dbReference type="EMBL" id="JABWDY010024891">
    <property type="protein sequence ID" value="KAF5189887.1"/>
    <property type="molecule type" value="Genomic_DNA"/>
</dbReference>
<evidence type="ECO:0000256" key="1">
    <source>
        <dbReference type="ARBA" id="ARBA00023015"/>
    </source>
</evidence>
<keyword evidence="4" id="KW-0175">Coiled coil</keyword>
<dbReference type="AlphaFoldDB" id="A0A7J6VYX0"/>
<comment type="similarity">
    <text evidence="3">Belongs to the GRAS family.</text>
</comment>
<protein>
    <submittedName>
        <fullName evidence="6">Scarecrow-like transcription factor pat1</fullName>
    </submittedName>
</protein>
<reference evidence="6 7" key="1">
    <citation type="submission" date="2020-06" db="EMBL/GenBank/DDBJ databases">
        <title>Transcriptomic and genomic resources for Thalictrum thalictroides and T. hernandezii: Facilitating candidate gene discovery in an emerging model plant lineage.</title>
        <authorList>
            <person name="Arias T."/>
            <person name="Riano-Pachon D.M."/>
            <person name="Di Stilio V.S."/>
        </authorList>
    </citation>
    <scope>NUCLEOTIDE SEQUENCE [LARGE SCALE GENOMIC DNA]</scope>
    <source>
        <strain evidence="7">cv. WT478/WT964</strain>
        <tissue evidence="6">Leaves</tissue>
    </source>
</reference>
<organism evidence="6 7">
    <name type="scientific">Thalictrum thalictroides</name>
    <name type="common">Rue-anemone</name>
    <name type="synonym">Anemone thalictroides</name>
    <dbReference type="NCBI Taxonomy" id="46969"/>
    <lineage>
        <taxon>Eukaryota</taxon>
        <taxon>Viridiplantae</taxon>
        <taxon>Streptophyta</taxon>
        <taxon>Embryophyta</taxon>
        <taxon>Tracheophyta</taxon>
        <taxon>Spermatophyta</taxon>
        <taxon>Magnoliopsida</taxon>
        <taxon>Ranunculales</taxon>
        <taxon>Ranunculaceae</taxon>
        <taxon>Thalictroideae</taxon>
        <taxon>Thalictrum</taxon>
    </lineage>
</organism>
<accession>A0A7J6VYX0</accession>
<comment type="caution">
    <text evidence="3">Lacks conserved residue(s) required for the propagation of feature annotation.</text>
</comment>
<evidence type="ECO:0000313" key="6">
    <source>
        <dbReference type="EMBL" id="KAF5189887.1"/>
    </source>
</evidence>
<dbReference type="InterPro" id="IPR005202">
    <property type="entry name" value="TF_GRAS"/>
</dbReference>
<keyword evidence="2" id="KW-0804">Transcription</keyword>
<dbReference type="PANTHER" id="PTHR31636">
    <property type="entry name" value="OSJNBA0084A10.13 PROTEIN-RELATED"/>
    <property type="match status" value="1"/>
</dbReference>
<gene>
    <name evidence="6" type="ORF">FRX31_020526</name>
</gene>
<dbReference type="PROSITE" id="PS50985">
    <property type="entry name" value="GRAS"/>
    <property type="match status" value="1"/>
</dbReference>